<dbReference type="AlphaFoldDB" id="A0A2V0P2R3"/>
<keyword evidence="3" id="KW-1185">Reference proteome</keyword>
<dbReference type="CDD" id="cd23767">
    <property type="entry name" value="IQCD"/>
    <property type="match status" value="1"/>
</dbReference>
<evidence type="ECO:0000313" key="3">
    <source>
        <dbReference type="Proteomes" id="UP000247498"/>
    </source>
</evidence>
<dbReference type="STRING" id="307507.A0A2V0P2R3"/>
<proteinExistence type="predicted"/>
<feature type="compositionally biased region" description="Low complexity" evidence="1">
    <location>
        <begin position="503"/>
        <end position="512"/>
    </location>
</feature>
<feature type="region of interest" description="Disordered" evidence="1">
    <location>
        <begin position="484"/>
        <end position="519"/>
    </location>
</feature>
<evidence type="ECO:0000313" key="2">
    <source>
        <dbReference type="EMBL" id="GBF92143.1"/>
    </source>
</evidence>
<dbReference type="OrthoDB" id="10253073at2759"/>
<gene>
    <name evidence="2" type="ORF">Rsub_04490</name>
</gene>
<comment type="caution">
    <text evidence="2">The sequence shown here is derived from an EMBL/GenBank/DDBJ whole genome shotgun (WGS) entry which is preliminary data.</text>
</comment>
<name>A0A2V0P2R3_9CHLO</name>
<dbReference type="Proteomes" id="UP000247498">
    <property type="component" value="Unassembled WGS sequence"/>
</dbReference>
<dbReference type="PANTHER" id="PTHR33504">
    <property type="entry name" value="NADH DEHYDROGENASE (UBIQUINONE) 1 BETA SUBCOMPLEX, 4"/>
    <property type="match status" value="1"/>
</dbReference>
<dbReference type="InParanoid" id="A0A2V0P2R3"/>
<feature type="region of interest" description="Disordered" evidence="1">
    <location>
        <begin position="153"/>
        <end position="192"/>
    </location>
</feature>
<evidence type="ECO:0000256" key="1">
    <source>
        <dbReference type="SAM" id="MobiDB-lite"/>
    </source>
</evidence>
<sequence length="519" mass="53639">MDRVDFATEARALEDYRVFAVTTIQRFWRGAAVRRRLAREMREATRAAAEAAAARAAAARAYGAARAIQDAWRARRNRAAFARLRGLLALASAADPRAVLRAVNPREAALLDAAAGAHVRFRLGGGSFPPAVMYKIYTHRPVADINAFAPRDYASEPPVDQEAASGTPPGPASNAAAGDRDSQLRPYTRPDGSVGYRCTRGWYRRNDRNGWRAIAAPAPPAPEKHQRQQLGRWRVGEPPAGDARGLAKRSRLARLARRRRASASAAAADGGDGAGEAAPPAPAQPVTHFSSLVRREERVRRRKRRRREWLVKLYRSGLAEAGGGSGGSGSVGSGGGGSHGLATVAEEAVDAAAGERAEQPQTAAAALQGAFLQQRAGAPSAYAAWSAEPLPAATEAEEALLAELELRLHVGKSKGGGGGSVEPAAEEGGGLDSALLLWASALDFDAYAAHWLASACTLASEAAAAALRDEASLLDRLAAAAPVGGGEAPARAGGGAGGGGEDGASACAAAAPGPLPVQA</sequence>
<accession>A0A2V0P2R3</accession>
<feature type="compositionally biased region" description="Gly residues" evidence="1">
    <location>
        <begin position="484"/>
        <end position="502"/>
    </location>
</feature>
<protein>
    <submittedName>
        <fullName evidence="2">Uncharacterized protein</fullName>
    </submittedName>
</protein>
<feature type="region of interest" description="Disordered" evidence="1">
    <location>
        <begin position="263"/>
        <end position="298"/>
    </location>
</feature>
<organism evidence="2 3">
    <name type="scientific">Raphidocelis subcapitata</name>
    <dbReference type="NCBI Taxonomy" id="307507"/>
    <lineage>
        <taxon>Eukaryota</taxon>
        <taxon>Viridiplantae</taxon>
        <taxon>Chlorophyta</taxon>
        <taxon>core chlorophytes</taxon>
        <taxon>Chlorophyceae</taxon>
        <taxon>CS clade</taxon>
        <taxon>Sphaeropleales</taxon>
        <taxon>Selenastraceae</taxon>
        <taxon>Raphidocelis</taxon>
    </lineage>
</organism>
<reference evidence="2 3" key="1">
    <citation type="journal article" date="2018" name="Sci. Rep.">
        <title>Raphidocelis subcapitata (=Pseudokirchneriella subcapitata) provides an insight into genome evolution and environmental adaptations in the Sphaeropleales.</title>
        <authorList>
            <person name="Suzuki S."/>
            <person name="Yamaguchi H."/>
            <person name="Nakajima N."/>
            <person name="Kawachi M."/>
        </authorList>
    </citation>
    <scope>NUCLEOTIDE SEQUENCE [LARGE SCALE GENOMIC DNA]</scope>
    <source>
        <strain evidence="2 3">NIES-35</strain>
    </source>
</reference>
<dbReference type="PANTHER" id="PTHR33504:SF2">
    <property type="entry name" value="PROTEIN MFI"/>
    <property type="match status" value="1"/>
</dbReference>
<feature type="region of interest" description="Disordered" evidence="1">
    <location>
        <begin position="213"/>
        <end position="248"/>
    </location>
</feature>
<dbReference type="PROSITE" id="PS50096">
    <property type="entry name" value="IQ"/>
    <property type="match status" value="1"/>
</dbReference>
<dbReference type="EMBL" id="BDRX01000029">
    <property type="protein sequence ID" value="GBF92143.1"/>
    <property type="molecule type" value="Genomic_DNA"/>
</dbReference>